<gene>
    <name evidence="1" type="ORF">NUW54_g950</name>
</gene>
<reference evidence="1" key="1">
    <citation type="submission" date="2022-08" db="EMBL/GenBank/DDBJ databases">
        <title>Genome Sequence of Pycnoporus sanguineus.</title>
        <authorList>
            <person name="Buettner E."/>
        </authorList>
    </citation>
    <scope>NUCLEOTIDE SEQUENCE</scope>
    <source>
        <strain evidence="1">CG-C14</strain>
    </source>
</reference>
<name>A0ACC1QAG9_9APHY</name>
<protein>
    <submittedName>
        <fullName evidence="1">Uncharacterized protein</fullName>
    </submittedName>
</protein>
<evidence type="ECO:0000313" key="2">
    <source>
        <dbReference type="Proteomes" id="UP001144978"/>
    </source>
</evidence>
<keyword evidence="2" id="KW-1185">Reference proteome</keyword>
<proteinExistence type="predicted"/>
<dbReference type="EMBL" id="JANSHE010000144">
    <property type="protein sequence ID" value="KAJ3015786.1"/>
    <property type="molecule type" value="Genomic_DNA"/>
</dbReference>
<dbReference type="Proteomes" id="UP001144978">
    <property type="component" value="Unassembled WGS sequence"/>
</dbReference>
<evidence type="ECO:0000313" key="1">
    <source>
        <dbReference type="EMBL" id="KAJ3015786.1"/>
    </source>
</evidence>
<sequence length="124" mass="13713">MCAHLHSITRSLRSCIPLVTPYAISLALQDALPCLLSDGSRTKRVMQPAYMQGHVAYMYRCRMREAQDAALREDAIHRSLYVRASSVSASSPRAALQLNQQEAGDNEDRVKAYANKGVICNSNS</sequence>
<organism evidence="1 2">
    <name type="scientific">Trametes sanguinea</name>
    <dbReference type="NCBI Taxonomy" id="158606"/>
    <lineage>
        <taxon>Eukaryota</taxon>
        <taxon>Fungi</taxon>
        <taxon>Dikarya</taxon>
        <taxon>Basidiomycota</taxon>
        <taxon>Agaricomycotina</taxon>
        <taxon>Agaricomycetes</taxon>
        <taxon>Polyporales</taxon>
        <taxon>Polyporaceae</taxon>
        <taxon>Trametes</taxon>
    </lineage>
</organism>
<accession>A0ACC1QAG9</accession>
<comment type="caution">
    <text evidence="1">The sequence shown here is derived from an EMBL/GenBank/DDBJ whole genome shotgun (WGS) entry which is preliminary data.</text>
</comment>